<organism evidence="1 2">
    <name type="scientific">Nocardia aurantiaca</name>
    <dbReference type="NCBI Taxonomy" id="2675850"/>
    <lineage>
        <taxon>Bacteria</taxon>
        <taxon>Bacillati</taxon>
        <taxon>Actinomycetota</taxon>
        <taxon>Actinomycetes</taxon>
        <taxon>Mycobacteriales</taxon>
        <taxon>Nocardiaceae</taxon>
        <taxon>Nocardia</taxon>
    </lineage>
</organism>
<dbReference type="AlphaFoldDB" id="A0A6I3LC07"/>
<name>A0A6I3LC07_9NOCA</name>
<protein>
    <submittedName>
        <fullName evidence="1">Uncharacterized protein</fullName>
    </submittedName>
</protein>
<comment type="caution">
    <text evidence="1">The sequence shown here is derived from an EMBL/GenBank/DDBJ whole genome shotgun (WGS) entry which is preliminary data.</text>
</comment>
<sequence length="70" mass="7656">MITELVTTAATFTIIALYLAQTARRHFPSTRTPDHHSVAAIRARIEGEKRVAAASKHEAARLATQLTITT</sequence>
<dbReference type="Proteomes" id="UP000432464">
    <property type="component" value="Unassembled WGS sequence"/>
</dbReference>
<accession>A0A6I3LC07</accession>
<evidence type="ECO:0000313" key="1">
    <source>
        <dbReference type="EMBL" id="MTE17379.1"/>
    </source>
</evidence>
<reference evidence="1 2" key="1">
    <citation type="submission" date="2019-11" db="EMBL/GenBank/DDBJ databases">
        <title>Nocardia sp. nov. CT2-14 isolated from soil.</title>
        <authorList>
            <person name="Kanchanasin P."/>
            <person name="Tanasupawat S."/>
            <person name="Yuki M."/>
            <person name="Kudo T."/>
        </authorList>
    </citation>
    <scope>NUCLEOTIDE SEQUENCE [LARGE SCALE GENOMIC DNA]</scope>
    <source>
        <strain evidence="1 2">CT2-14</strain>
    </source>
</reference>
<gene>
    <name evidence="1" type="ORF">GLP40_32170</name>
</gene>
<keyword evidence="2" id="KW-1185">Reference proteome</keyword>
<proteinExistence type="predicted"/>
<dbReference type="EMBL" id="WMBB01000023">
    <property type="protein sequence ID" value="MTE17379.1"/>
    <property type="molecule type" value="Genomic_DNA"/>
</dbReference>
<evidence type="ECO:0000313" key="2">
    <source>
        <dbReference type="Proteomes" id="UP000432464"/>
    </source>
</evidence>
<dbReference type="RefSeq" id="WP_154791791.1">
    <property type="nucleotide sequence ID" value="NZ_WMBB01000023.1"/>
</dbReference>